<accession>A0A814P4G5</accession>
<dbReference type="PANTHER" id="PTHR43394:SF17">
    <property type="entry name" value="MITOCHONDRIAL POTASSIUM CHANNEL ATP-BINDING SUBUNIT"/>
    <property type="match status" value="1"/>
</dbReference>
<dbReference type="GO" id="GO:0005743">
    <property type="term" value="C:mitochondrial inner membrane"/>
    <property type="evidence" value="ECO:0007669"/>
    <property type="project" value="TreeGrafter"/>
</dbReference>
<dbReference type="GO" id="GO:0006811">
    <property type="term" value="P:monoatomic ion transport"/>
    <property type="evidence" value="ECO:0007669"/>
    <property type="project" value="UniProtKB-KW"/>
</dbReference>
<dbReference type="PROSITE" id="PS00211">
    <property type="entry name" value="ABC_TRANSPORTER_1"/>
    <property type="match status" value="1"/>
</dbReference>
<comment type="caution">
    <text evidence="5">The sequence shown here is derived from an EMBL/GenBank/DDBJ whole genome shotgun (WGS) entry which is preliminary data.</text>
</comment>
<dbReference type="Proteomes" id="UP000663889">
    <property type="component" value="Unassembled WGS sequence"/>
</dbReference>
<keyword evidence="2" id="KW-0813">Transport</keyword>
<evidence type="ECO:0000313" key="6">
    <source>
        <dbReference type="Proteomes" id="UP000663889"/>
    </source>
</evidence>
<dbReference type="GO" id="GO:0015421">
    <property type="term" value="F:ABC-type oligopeptide transporter activity"/>
    <property type="evidence" value="ECO:0007669"/>
    <property type="project" value="TreeGrafter"/>
</dbReference>
<dbReference type="Gene3D" id="3.40.50.300">
    <property type="entry name" value="P-loop containing nucleotide triphosphate hydrolases"/>
    <property type="match status" value="1"/>
</dbReference>
<organism evidence="5 6">
    <name type="scientific">Rotaria sordida</name>
    <dbReference type="NCBI Taxonomy" id="392033"/>
    <lineage>
        <taxon>Eukaryota</taxon>
        <taxon>Metazoa</taxon>
        <taxon>Spiralia</taxon>
        <taxon>Gnathifera</taxon>
        <taxon>Rotifera</taxon>
        <taxon>Eurotatoria</taxon>
        <taxon>Bdelloidea</taxon>
        <taxon>Philodinida</taxon>
        <taxon>Philodinidae</taxon>
        <taxon>Rotaria</taxon>
    </lineage>
</organism>
<protein>
    <recommendedName>
        <fullName evidence="4">ABC transporter domain-containing protein</fullName>
    </recommendedName>
</protein>
<sequence>MENIRFGKPNATDAEVIEAAKSAMAHDFIQLFPDGYQTVVGERGVTVSGGQRQRIAIARALLKNPSILILDEATSALDAESEKQVQSAINNVAKGRTTIIIAHRLSTIRNADIIGVMLHGKLVEMGTHAELIAKKNGVYAELMRIQQSGIDIL</sequence>
<comment type="similarity">
    <text evidence="1">Belongs to the ABC transporter superfamily. ABCB family. Multidrug resistance exporter (TC 3.A.1.201) subfamily.</text>
</comment>
<dbReference type="GO" id="GO:0016887">
    <property type="term" value="F:ATP hydrolysis activity"/>
    <property type="evidence" value="ECO:0007669"/>
    <property type="project" value="InterPro"/>
</dbReference>
<keyword evidence="3" id="KW-0406">Ion transport</keyword>
<dbReference type="AlphaFoldDB" id="A0A814P4G5"/>
<name>A0A814P4G5_9BILA</name>
<reference evidence="5" key="1">
    <citation type="submission" date="2021-02" db="EMBL/GenBank/DDBJ databases">
        <authorList>
            <person name="Nowell W R."/>
        </authorList>
    </citation>
    <scope>NUCLEOTIDE SEQUENCE</scope>
</reference>
<dbReference type="SUPFAM" id="SSF52540">
    <property type="entry name" value="P-loop containing nucleoside triphosphate hydrolases"/>
    <property type="match status" value="1"/>
</dbReference>
<proteinExistence type="inferred from homology"/>
<gene>
    <name evidence="5" type="ORF">SEV965_LOCUS15960</name>
</gene>
<evidence type="ECO:0000256" key="3">
    <source>
        <dbReference type="ARBA" id="ARBA00023065"/>
    </source>
</evidence>
<evidence type="ECO:0000256" key="1">
    <source>
        <dbReference type="ARBA" id="ARBA00007577"/>
    </source>
</evidence>
<evidence type="ECO:0000259" key="4">
    <source>
        <dbReference type="Pfam" id="PF00005"/>
    </source>
</evidence>
<dbReference type="EMBL" id="CAJNOU010000855">
    <property type="protein sequence ID" value="CAF1102735.1"/>
    <property type="molecule type" value="Genomic_DNA"/>
</dbReference>
<dbReference type="InterPro" id="IPR003439">
    <property type="entry name" value="ABC_transporter-like_ATP-bd"/>
</dbReference>
<dbReference type="InterPro" id="IPR039421">
    <property type="entry name" value="Type_1_exporter"/>
</dbReference>
<dbReference type="InterPro" id="IPR027417">
    <property type="entry name" value="P-loop_NTPase"/>
</dbReference>
<dbReference type="GO" id="GO:0090374">
    <property type="term" value="P:oligopeptide export from mitochondrion"/>
    <property type="evidence" value="ECO:0007669"/>
    <property type="project" value="TreeGrafter"/>
</dbReference>
<feature type="domain" description="ABC transporter" evidence="4">
    <location>
        <begin position="20"/>
        <end position="75"/>
    </location>
</feature>
<evidence type="ECO:0000256" key="2">
    <source>
        <dbReference type="ARBA" id="ARBA00022448"/>
    </source>
</evidence>
<dbReference type="Pfam" id="PF00005">
    <property type="entry name" value="ABC_tran"/>
    <property type="match status" value="1"/>
</dbReference>
<dbReference type="PANTHER" id="PTHR43394">
    <property type="entry name" value="ATP-DEPENDENT PERMEASE MDL1, MITOCHONDRIAL"/>
    <property type="match status" value="1"/>
</dbReference>
<evidence type="ECO:0000313" key="5">
    <source>
        <dbReference type="EMBL" id="CAF1102735.1"/>
    </source>
</evidence>
<dbReference type="GO" id="GO:0005524">
    <property type="term" value="F:ATP binding"/>
    <property type="evidence" value="ECO:0007669"/>
    <property type="project" value="InterPro"/>
</dbReference>
<dbReference type="InterPro" id="IPR017871">
    <property type="entry name" value="ABC_transporter-like_CS"/>
</dbReference>